<evidence type="ECO:0000313" key="2">
    <source>
        <dbReference type="EMBL" id="RDY04543.1"/>
    </source>
</evidence>
<keyword evidence="3" id="KW-1185">Reference proteome</keyword>
<evidence type="ECO:0000256" key="1">
    <source>
        <dbReference type="SAM" id="MobiDB-lite"/>
    </source>
</evidence>
<name>A0A371HP03_MUCPR</name>
<reference evidence="2" key="1">
    <citation type="submission" date="2018-05" db="EMBL/GenBank/DDBJ databases">
        <title>Draft genome of Mucuna pruriens seed.</title>
        <authorList>
            <person name="Nnadi N.E."/>
            <person name="Vos R."/>
            <person name="Hasami M.H."/>
            <person name="Devisetty U.K."/>
            <person name="Aguiy J.C."/>
        </authorList>
    </citation>
    <scope>NUCLEOTIDE SEQUENCE [LARGE SCALE GENOMIC DNA]</scope>
    <source>
        <strain evidence="2">JCA_2017</strain>
    </source>
</reference>
<accession>A0A371HP03</accession>
<organism evidence="2 3">
    <name type="scientific">Mucuna pruriens</name>
    <name type="common">Velvet bean</name>
    <name type="synonym">Dolichos pruriens</name>
    <dbReference type="NCBI Taxonomy" id="157652"/>
    <lineage>
        <taxon>Eukaryota</taxon>
        <taxon>Viridiplantae</taxon>
        <taxon>Streptophyta</taxon>
        <taxon>Embryophyta</taxon>
        <taxon>Tracheophyta</taxon>
        <taxon>Spermatophyta</taxon>
        <taxon>Magnoliopsida</taxon>
        <taxon>eudicotyledons</taxon>
        <taxon>Gunneridae</taxon>
        <taxon>Pentapetalae</taxon>
        <taxon>rosids</taxon>
        <taxon>fabids</taxon>
        <taxon>Fabales</taxon>
        <taxon>Fabaceae</taxon>
        <taxon>Papilionoideae</taxon>
        <taxon>50 kb inversion clade</taxon>
        <taxon>NPAAA clade</taxon>
        <taxon>indigoferoid/millettioid clade</taxon>
        <taxon>Phaseoleae</taxon>
        <taxon>Mucuna</taxon>
    </lineage>
</organism>
<comment type="caution">
    <text evidence="2">The sequence shown here is derived from an EMBL/GenBank/DDBJ whole genome shotgun (WGS) entry which is preliminary data.</text>
</comment>
<dbReference type="AlphaFoldDB" id="A0A371HP03"/>
<dbReference type="EMBL" id="QJKJ01002056">
    <property type="protein sequence ID" value="RDY04543.1"/>
    <property type="molecule type" value="Genomic_DNA"/>
</dbReference>
<proteinExistence type="predicted"/>
<feature type="region of interest" description="Disordered" evidence="1">
    <location>
        <begin position="71"/>
        <end position="96"/>
    </location>
</feature>
<dbReference type="Proteomes" id="UP000257109">
    <property type="component" value="Unassembled WGS sequence"/>
</dbReference>
<dbReference type="OrthoDB" id="1459749at2759"/>
<evidence type="ECO:0000313" key="3">
    <source>
        <dbReference type="Proteomes" id="UP000257109"/>
    </source>
</evidence>
<feature type="non-terminal residue" evidence="2">
    <location>
        <position position="1"/>
    </location>
</feature>
<sequence length="96" mass="10716">MVGHAERRVQEAQGGAAFWKGRYIKLAWLANQALMNIPRSLHAVEYMTNAAIAAMAGQEAMGYAQSGYTIAPPPHNKDPPYEMPYGWNTRAHEEEQ</sequence>
<protein>
    <submittedName>
        <fullName evidence="2">Uncharacterized protein</fullName>
    </submittedName>
</protein>
<gene>
    <name evidence="2" type="ORF">CR513_11729</name>
</gene>